<dbReference type="InterPro" id="IPR026960">
    <property type="entry name" value="RVT-Znf"/>
</dbReference>
<dbReference type="GO" id="GO:0008081">
    <property type="term" value="F:phosphoric diester hydrolase activity"/>
    <property type="evidence" value="ECO:0007669"/>
    <property type="project" value="TreeGrafter"/>
</dbReference>
<dbReference type="OrthoDB" id="1628043at2759"/>
<dbReference type="PANTHER" id="PTHR22748">
    <property type="entry name" value="AP ENDONUCLEASE"/>
    <property type="match status" value="1"/>
</dbReference>
<evidence type="ECO:0000313" key="7">
    <source>
        <dbReference type="Proteomes" id="UP000195402"/>
    </source>
</evidence>
<dbReference type="GO" id="GO:0006284">
    <property type="term" value="P:base-excision repair"/>
    <property type="evidence" value="ECO:0007669"/>
    <property type="project" value="TreeGrafter"/>
</dbReference>
<keyword evidence="6" id="KW-0695">RNA-directed DNA polymerase</keyword>
<evidence type="ECO:0000259" key="5">
    <source>
        <dbReference type="Pfam" id="PF13966"/>
    </source>
</evidence>
<evidence type="ECO:0000256" key="1">
    <source>
        <dbReference type="ARBA" id="ARBA00001946"/>
    </source>
</evidence>
<sequence length="567" mass="65554">MEPHGATKPSEPKANFYVSVSLLINAARLGLGNSLGLRPVADPRILFRVGELILTKLALAESALGRGLGSFDKINAVKSLIKKERVSVIVIQETKMIKITEWFVKNLWGDDNFGWCFLPSVGRSGGLLTIWDEADVVMTSDHIGNHSITTQFKNNGDQFEWALTNAYSPNAHDERIRFWDELDDSWSSERFGDMSKKLKNLNKVINTLDRTEECRPLTDQEHCTKMDTKVEHNKIAINLARKWQQRAKVKCALDSAENSAYFHKMANFRRRKNTIVKIEVDGAVIEDQKQIQSAFRHYFQDLFKDPGTWRPNLEEINLPKISSIHFWTDKWLGNTTIKDRNLQRDEVRSLIQLVEELDSINLNREEDDLMEWNVAGEKKFTSKSCYDALSQDGNDNLDTDVIWRKNIPSKVAFWIWTATQNAIPTLDVLNNRGIPIINRCWFCKCKAETINHLLLHCTVTSQIWEYFIQAQKRIWVKNESLLKNLVEWRSGQGTHRGKKVWLLLPYAICWAIWLERNDRAFNSAENSVDNVIIKVKGFLYMWGLKDKIFEGLVFSDLCRNWVDIVSM</sequence>
<name>A0A200R7V3_MACCD</name>
<comment type="cofactor">
    <cofactor evidence="1">
        <name>Mg(2+)</name>
        <dbReference type="ChEBI" id="CHEBI:18420"/>
    </cofactor>
</comment>
<dbReference type="OMA" id="GHEDIMD"/>
<dbReference type="PANTHER" id="PTHR22748:SF11">
    <property type="entry name" value="OS07G0184032 PROTEIN"/>
    <property type="match status" value="1"/>
</dbReference>
<reference evidence="6 7" key="1">
    <citation type="journal article" date="2017" name="Mol. Plant">
        <title>The Genome of Medicinal Plant Macleaya cordata Provides New Insights into Benzylisoquinoline Alkaloids Metabolism.</title>
        <authorList>
            <person name="Liu X."/>
            <person name="Liu Y."/>
            <person name="Huang P."/>
            <person name="Ma Y."/>
            <person name="Qing Z."/>
            <person name="Tang Q."/>
            <person name="Cao H."/>
            <person name="Cheng P."/>
            <person name="Zheng Y."/>
            <person name="Yuan Z."/>
            <person name="Zhou Y."/>
            <person name="Liu J."/>
            <person name="Tang Z."/>
            <person name="Zhuo Y."/>
            <person name="Zhang Y."/>
            <person name="Yu L."/>
            <person name="Huang J."/>
            <person name="Yang P."/>
            <person name="Peng Q."/>
            <person name="Zhang J."/>
            <person name="Jiang W."/>
            <person name="Zhang Z."/>
            <person name="Lin K."/>
            <person name="Ro D.K."/>
            <person name="Chen X."/>
            <person name="Xiong X."/>
            <person name="Shang Y."/>
            <person name="Huang S."/>
            <person name="Zeng J."/>
        </authorList>
    </citation>
    <scope>NUCLEOTIDE SEQUENCE [LARGE SCALE GENOMIC DNA]</scope>
    <source>
        <strain evidence="7">cv. BLH2017</strain>
        <tissue evidence="6">Root</tissue>
    </source>
</reference>
<evidence type="ECO:0000256" key="2">
    <source>
        <dbReference type="ARBA" id="ARBA00022723"/>
    </source>
</evidence>
<dbReference type="Gene3D" id="3.60.10.10">
    <property type="entry name" value="Endonuclease/exonuclease/phosphatase"/>
    <property type="match status" value="1"/>
</dbReference>
<dbReference type="GO" id="GO:0046872">
    <property type="term" value="F:metal ion binding"/>
    <property type="evidence" value="ECO:0007669"/>
    <property type="project" value="UniProtKB-KW"/>
</dbReference>
<dbReference type="InterPro" id="IPR036691">
    <property type="entry name" value="Endo/exonu/phosph_ase_sf"/>
</dbReference>
<keyword evidence="6" id="KW-0548">Nucleotidyltransferase</keyword>
<feature type="domain" description="Reverse transcriptase zinc-binding" evidence="5">
    <location>
        <begin position="380"/>
        <end position="464"/>
    </location>
</feature>
<keyword evidence="2" id="KW-0479">Metal-binding</keyword>
<keyword evidence="6" id="KW-0808">Transferase</keyword>
<keyword evidence="4" id="KW-0460">Magnesium</keyword>
<dbReference type="Proteomes" id="UP000195402">
    <property type="component" value="Unassembled WGS sequence"/>
</dbReference>
<dbReference type="GO" id="GO:0003906">
    <property type="term" value="F:DNA-(apurinic or apyrimidinic site) endonuclease activity"/>
    <property type="evidence" value="ECO:0007669"/>
    <property type="project" value="TreeGrafter"/>
</dbReference>
<dbReference type="GO" id="GO:0003964">
    <property type="term" value="F:RNA-directed DNA polymerase activity"/>
    <property type="evidence" value="ECO:0007669"/>
    <property type="project" value="UniProtKB-KW"/>
</dbReference>
<dbReference type="Pfam" id="PF13966">
    <property type="entry name" value="zf-RVT"/>
    <property type="match status" value="1"/>
</dbReference>
<evidence type="ECO:0000256" key="3">
    <source>
        <dbReference type="ARBA" id="ARBA00022801"/>
    </source>
</evidence>
<accession>A0A200R7V3</accession>
<dbReference type="GO" id="GO:0005634">
    <property type="term" value="C:nucleus"/>
    <property type="evidence" value="ECO:0007669"/>
    <property type="project" value="TreeGrafter"/>
</dbReference>
<dbReference type="InterPro" id="IPR004808">
    <property type="entry name" value="AP_endonuc_1"/>
</dbReference>
<dbReference type="EMBL" id="MVGT01000427">
    <property type="protein sequence ID" value="OVA18797.1"/>
    <property type="molecule type" value="Genomic_DNA"/>
</dbReference>
<protein>
    <submittedName>
        <fullName evidence="6">Reverse transcriptase zinc-binding domain</fullName>
    </submittedName>
</protein>
<gene>
    <name evidence="6" type="ORF">BVC80_1413g35</name>
</gene>
<comment type="caution">
    <text evidence="6">The sequence shown here is derived from an EMBL/GenBank/DDBJ whole genome shotgun (WGS) entry which is preliminary data.</text>
</comment>
<dbReference type="InParanoid" id="A0A200R7V3"/>
<dbReference type="AlphaFoldDB" id="A0A200R7V3"/>
<dbReference type="GO" id="GO:0008311">
    <property type="term" value="F:double-stranded DNA 3'-5' DNA exonuclease activity"/>
    <property type="evidence" value="ECO:0007669"/>
    <property type="project" value="TreeGrafter"/>
</dbReference>
<evidence type="ECO:0000313" key="6">
    <source>
        <dbReference type="EMBL" id="OVA18797.1"/>
    </source>
</evidence>
<evidence type="ECO:0000256" key="4">
    <source>
        <dbReference type="ARBA" id="ARBA00022842"/>
    </source>
</evidence>
<proteinExistence type="predicted"/>
<organism evidence="6 7">
    <name type="scientific">Macleaya cordata</name>
    <name type="common">Five-seeded plume-poppy</name>
    <name type="synonym">Bocconia cordata</name>
    <dbReference type="NCBI Taxonomy" id="56857"/>
    <lineage>
        <taxon>Eukaryota</taxon>
        <taxon>Viridiplantae</taxon>
        <taxon>Streptophyta</taxon>
        <taxon>Embryophyta</taxon>
        <taxon>Tracheophyta</taxon>
        <taxon>Spermatophyta</taxon>
        <taxon>Magnoliopsida</taxon>
        <taxon>Ranunculales</taxon>
        <taxon>Papaveraceae</taxon>
        <taxon>Papaveroideae</taxon>
        <taxon>Macleaya</taxon>
    </lineage>
</organism>
<keyword evidence="3" id="KW-0378">Hydrolase</keyword>
<dbReference type="SUPFAM" id="SSF56219">
    <property type="entry name" value="DNase I-like"/>
    <property type="match status" value="1"/>
</dbReference>
<keyword evidence="7" id="KW-1185">Reference proteome</keyword>